<evidence type="ECO:0000313" key="2">
    <source>
        <dbReference type="EMBL" id="EAT86980.1"/>
    </source>
</evidence>
<keyword evidence="1" id="KW-0732">Signal</keyword>
<dbReference type="HOGENOM" id="CLU_2979856_0_0_1"/>
<gene>
    <name evidence="2" type="ORF">SNOG_05916</name>
</gene>
<organism evidence="2 3">
    <name type="scientific">Phaeosphaeria nodorum (strain SN15 / ATCC MYA-4574 / FGSC 10173)</name>
    <name type="common">Glume blotch fungus</name>
    <name type="synonym">Parastagonospora nodorum</name>
    <dbReference type="NCBI Taxonomy" id="321614"/>
    <lineage>
        <taxon>Eukaryota</taxon>
        <taxon>Fungi</taxon>
        <taxon>Dikarya</taxon>
        <taxon>Ascomycota</taxon>
        <taxon>Pezizomycotina</taxon>
        <taxon>Dothideomycetes</taxon>
        <taxon>Pleosporomycetidae</taxon>
        <taxon>Pleosporales</taxon>
        <taxon>Pleosporineae</taxon>
        <taxon>Phaeosphaeriaceae</taxon>
        <taxon>Parastagonospora</taxon>
    </lineage>
</organism>
<dbReference type="EMBL" id="CH445332">
    <property type="protein sequence ID" value="EAT86980.1"/>
    <property type="molecule type" value="Genomic_DNA"/>
</dbReference>
<feature type="signal peptide" evidence="1">
    <location>
        <begin position="1"/>
        <end position="21"/>
    </location>
</feature>
<feature type="chain" id="PRO_5004178059" evidence="1">
    <location>
        <begin position="22"/>
        <end position="58"/>
    </location>
</feature>
<dbReference type="KEGG" id="pno:SNOG_05916"/>
<name>Q0UQP8_PHANO</name>
<evidence type="ECO:0000313" key="3">
    <source>
        <dbReference type="Proteomes" id="UP000001055"/>
    </source>
</evidence>
<dbReference type="RefSeq" id="XP_001796310.1">
    <property type="nucleotide sequence ID" value="XM_001796258.1"/>
</dbReference>
<accession>Q0UQP8</accession>
<dbReference type="AlphaFoldDB" id="Q0UQP8"/>
<sequence length="58" mass="6169">MLYKLPTLLLFVATFVTLALANKDSPDPCNGAPLCIKVPGGLIFDSDDMLDGGSDEVR</sequence>
<dbReference type="Proteomes" id="UP000001055">
    <property type="component" value="Unassembled WGS sequence"/>
</dbReference>
<protein>
    <submittedName>
        <fullName evidence="2">Uncharacterized protein</fullName>
    </submittedName>
</protein>
<reference evidence="3" key="1">
    <citation type="journal article" date="2007" name="Plant Cell">
        <title>Dothideomycete-plant interactions illuminated by genome sequencing and EST analysis of the wheat pathogen Stagonospora nodorum.</title>
        <authorList>
            <person name="Hane J.K."/>
            <person name="Lowe R.G."/>
            <person name="Solomon P.S."/>
            <person name="Tan K.C."/>
            <person name="Schoch C.L."/>
            <person name="Spatafora J.W."/>
            <person name="Crous P.W."/>
            <person name="Kodira C."/>
            <person name="Birren B.W."/>
            <person name="Galagan J.E."/>
            <person name="Torriani S.F."/>
            <person name="McDonald B.A."/>
            <person name="Oliver R.P."/>
        </authorList>
    </citation>
    <scope>NUCLEOTIDE SEQUENCE [LARGE SCALE GENOMIC DNA]</scope>
    <source>
        <strain evidence="3">SN15 / ATCC MYA-4574 / FGSC 10173</strain>
    </source>
</reference>
<dbReference type="InParanoid" id="Q0UQP8"/>
<proteinExistence type="predicted"/>
<evidence type="ECO:0000256" key="1">
    <source>
        <dbReference type="SAM" id="SignalP"/>
    </source>
</evidence>
<dbReference type="GeneID" id="5973187"/>